<dbReference type="GO" id="GO:0008662">
    <property type="term" value="F:1-phosphofructokinase activity"/>
    <property type="evidence" value="ECO:0007669"/>
    <property type="project" value="UniProtKB-UniRule"/>
</dbReference>
<dbReference type="InterPro" id="IPR017583">
    <property type="entry name" value="Tagatose/fructose_Pkinase"/>
</dbReference>
<keyword evidence="5 7" id="KW-0067">ATP-binding</keyword>
<dbReference type="NCBIfam" id="TIGR03828">
    <property type="entry name" value="pfkB"/>
    <property type="match status" value="1"/>
</dbReference>
<dbReference type="PROSITE" id="PS00584">
    <property type="entry name" value="PFKB_KINASES_2"/>
    <property type="match status" value="1"/>
</dbReference>
<dbReference type="AlphaFoldDB" id="A0A2N5M4Z7"/>
<dbReference type="UniPathway" id="UPA00704">
    <property type="reaction ID" value="UER00715"/>
</dbReference>
<name>A0A2N5M4Z7_9BACI</name>
<evidence type="ECO:0000256" key="2">
    <source>
        <dbReference type="ARBA" id="ARBA00022679"/>
    </source>
</evidence>
<protein>
    <recommendedName>
        <fullName evidence="7">Tagatose-6-phosphate kinase</fullName>
        <ecNumber evidence="7">2.7.1.144</ecNumber>
    </recommendedName>
</protein>
<evidence type="ECO:0000256" key="7">
    <source>
        <dbReference type="PIRNR" id="PIRNR000535"/>
    </source>
</evidence>
<dbReference type="FunFam" id="3.40.1190.20:FF:000001">
    <property type="entry name" value="Phosphofructokinase"/>
    <property type="match status" value="1"/>
</dbReference>
<dbReference type="InterPro" id="IPR011611">
    <property type="entry name" value="PfkB_dom"/>
</dbReference>
<comment type="similarity">
    <text evidence="7">Belongs to the carbohydrate kinase PfkB family. LacC subfamily.</text>
</comment>
<dbReference type="Pfam" id="PF00294">
    <property type="entry name" value="PfkB"/>
    <property type="match status" value="1"/>
</dbReference>
<accession>A0A2N5M4Z7</accession>
<dbReference type="EC" id="2.7.1.144" evidence="7"/>
<dbReference type="NCBIfam" id="TIGR03168">
    <property type="entry name" value="1-PFK"/>
    <property type="match status" value="1"/>
</dbReference>
<comment type="function">
    <text evidence="8">Catalyzes the ATP-dependent phosphorylation of fructose-l-phosphate to fructose-l,6-bisphosphate.</text>
</comment>
<dbReference type="PANTHER" id="PTHR46566">
    <property type="entry name" value="1-PHOSPHOFRUCTOKINASE-RELATED"/>
    <property type="match status" value="1"/>
</dbReference>
<comment type="caution">
    <text evidence="10">The sequence shown here is derived from an EMBL/GenBank/DDBJ whole genome shotgun (WGS) entry which is preliminary data.</text>
</comment>
<reference evidence="10 11" key="1">
    <citation type="submission" date="2017-11" db="EMBL/GenBank/DDBJ databases">
        <title>Comparitive Functional Genomics of Dry Heat Resistant strains isolated from the Viking Spacecraft.</title>
        <authorList>
            <person name="Seuylemezian A."/>
            <person name="Cooper K."/>
            <person name="Vaishampayan P."/>
        </authorList>
    </citation>
    <scope>NUCLEOTIDE SEQUENCE [LARGE SCALE GENOMIC DNA]</scope>
    <source>
        <strain evidence="10 11">V1-29</strain>
    </source>
</reference>
<comment type="catalytic activity">
    <reaction evidence="7">
        <text>D-tagatofuranose 6-phosphate + ATP = D-tagatofuranose 1,6-bisphosphate + ADP + H(+)</text>
        <dbReference type="Rhea" id="RHEA:12420"/>
        <dbReference type="ChEBI" id="CHEBI:15378"/>
        <dbReference type="ChEBI" id="CHEBI:30616"/>
        <dbReference type="ChEBI" id="CHEBI:58694"/>
        <dbReference type="ChEBI" id="CHEBI:58695"/>
        <dbReference type="ChEBI" id="CHEBI:456216"/>
        <dbReference type="EC" id="2.7.1.144"/>
    </reaction>
</comment>
<dbReference type="GO" id="GO:0005524">
    <property type="term" value="F:ATP binding"/>
    <property type="evidence" value="ECO:0007669"/>
    <property type="project" value="UniProtKB-UniRule"/>
</dbReference>
<comment type="pathway">
    <text evidence="7">Carbohydrate metabolism; D-tagatose 6-phosphate degradation; D-glyceraldehyde 3-phosphate and glycerone phosphate from D-tagatose 6-phosphate: step 1/2.</text>
</comment>
<sequence length="308" mass="33633">MIYTVTLNPSIDFIVEVEDFQLDTLNRMKREAKFPGGKGINVSRVLSRLGSENIALGFVGGFTGSFIETFLKKENVKMDFTTVDEDTRINIKLKTGKETEINGLGPNITEENYRELINKIERLENTDTLVLAGSVPPSVPSDFYQSITKICSKRGVKVVVDTSGPSLLEAVKHRPFLIKPNHHELGELFSVKIKTIKDAAFYAKKLVEAGAQNVIVSMAGDGAVLQTEDKAYTASIPQGKVVNSVGSGDSLVAGFTGVYTKTNDLLQGFKYGIAAGSATAFSTDLCQKEDIEALLPKVQIQQFEEDIK</sequence>
<comment type="similarity">
    <text evidence="1">Belongs to the carbohydrate kinase pfkB family.</text>
</comment>
<evidence type="ECO:0000256" key="8">
    <source>
        <dbReference type="RuleBase" id="RU369061"/>
    </source>
</evidence>
<organism evidence="10 11">
    <name type="scientific">Peribacillus deserti</name>
    <dbReference type="NCBI Taxonomy" id="673318"/>
    <lineage>
        <taxon>Bacteria</taxon>
        <taxon>Bacillati</taxon>
        <taxon>Bacillota</taxon>
        <taxon>Bacilli</taxon>
        <taxon>Bacillales</taxon>
        <taxon>Bacillaceae</taxon>
        <taxon>Peribacillus</taxon>
    </lineage>
</organism>
<dbReference type="GO" id="GO:0005988">
    <property type="term" value="P:lactose metabolic process"/>
    <property type="evidence" value="ECO:0007669"/>
    <property type="project" value="UniProtKB-KW"/>
</dbReference>
<dbReference type="InterPro" id="IPR002173">
    <property type="entry name" value="Carboh/pur_kinase_PfkB_CS"/>
</dbReference>
<dbReference type="PIRSF" id="PIRSF000535">
    <property type="entry name" value="1PFK/6PFK/LacC"/>
    <property type="match status" value="1"/>
</dbReference>
<keyword evidence="7" id="KW-0423">Lactose metabolism</keyword>
<keyword evidence="2 7" id="KW-0808">Transferase</keyword>
<evidence type="ECO:0000256" key="4">
    <source>
        <dbReference type="ARBA" id="ARBA00022777"/>
    </source>
</evidence>
<keyword evidence="11" id="KW-1185">Reference proteome</keyword>
<dbReference type="GO" id="GO:0009024">
    <property type="term" value="F:tagatose-6-phosphate kinase activity"/>
    <property type="evidence" value="ECO:0007669"/>
    <property type="project" value="UniProtKB-EC"/>
</dbReference>
<dbReference type="GO" id="GO:2001059">
    <property type="term" value="P:D-tagatose 6-phosphate catabolic process"/>
    <property type="evidence" value="ECO:0007669"/>
    <property type="project" value="UniProtKB-UniPathway"/>
</dbReference>
<dbReference type="CDD" id="cd01164">
    <property type="entry name" value="FruK_PfkB_like"/>
    <property type="match status" value="1"/>
</dbReference>
<evidence type="ECO:0000256" key="6">
    <source>
        <dbReference type="ARBA" id="ARBA00047745"/>
    </source>
</evidence>
<evidence type="ECO:0000313" key="10">
    <source>
        <dbReference type="EMBL" id="PLT29429.1"/>
    </source>
</evidence>
<dbReference type="OrthoDB" id="9801219at2"/>
<proteinExistence type="inferred from homology"/>
<evidence type="ECO:0000313" key="11">
    <source>
        <dbReference type="Proteomes" id="UP000234748"/>
    </source>
</evidence>
<keyword evidence="4 8" id="KW-0418">Kinase</keyword>
<dbReference type="PANTHER" id="PTHR46566:SF1">
    <property type="entry name" value="1-PHOSPHOFRUCTOKINASE"/>
    <property type="match status" value="1"/>
</dbReference>
<dbReference type="GO" id="GO:0005829">
    <property type="term" value="C:cytosol"/>
    <property type="evidence" value="ECO:0007669"/>
    <property type="project" value="TreeGrafter"/>
</dbReference>
<dbReference type="RefSeq" id="WP_101642859.1">
    <property type="nucleotide sequence ID" value="NZ_PGUY01000040.1"/>
</dbReference>
<evidence type="ECO:0000256" key="1">
    <source>
        <dbReference type="ARBA" id="ARBA00005380"/>
    </source>
</evidence>
<evidence type="ECO:0000256" key="5">
    <source>
        <dbReference type="ARBA" id="ARBA00022840"/>
    </source>
</evidence>
<gene>
    <name evidence="10" type="primary">pfkB</name>
    <name evidence="10" type="ORF">CUU66_13070</name>
</gene>
<dbReference type="GO" id="GO:0016052">
    <property type="term" value="P:carbohydrate catabolic process"/>
    <property type="evidence" value="ECO:0007669"/>
    <property type="project" value="UniProtKB-ARBA"/>
</dbReference>
<dbReference type="InterPro" id="IPR029056">
    <property type="entry name" value="Ribokinase-like"/>
</dbReference>
<feature type="domain" description="Carbohydrate kinase PfkB" evidence="9">
    <location>
        <begin position="11"/>
        <end position="283"/>
    </location>
</feature>
<dbReference type="GO" id="GO:0044281">
    <property type="term" value="P:small molecule metabolic process"/>
    <property type="evidence" value="ECO:0007669"/>
    <property type="project" value="UniProtKB-ARBA"/>
</dbReference>
<dbReference type="InterPro" id="IPR022463">
    <property type="entry name" value="1-PFruKinase"/>
</dbReference>
<dbReference type="SUPFAM" id="SSF53613">
    <property type="entry name" value="Ribokinase-like"/>
    <property type="match status" value="1"/>
</dbReference>
<dbReference type="Gene3D" id="3.40.1190.20">
    <property type="match status" value="1"/>
</dbReference>
<dbReference type="Proteomes" id="UP000234748">
    <property type="component" value="Unassembled WGS sequence"/>
</dbReference>
<comment type="catalytic activity">
    <reaction evidence="6 8">
        <text>beta-D-fructose 1-phosphate + ATP = beta-D-fructose 1,6-bisphosphate + ADP + H(+)</text>
        <dbReference type="Rhea" id="RHEA:14213"/>
        <dbReference type="ChEBI" id="CHEBI:15378"/>
        <dbReference type="ChEBI" id="CHEBI:30616"/>
        <dbReference type="ChEBI" id="CHEBI:32966"/>
        <dbReference type="ChEBI" id="CHEBI:138881"/>
        <dbReference type="ChEBI" id="CHEBI:456216"/>
        <dbReference type="EC" id="2.7.1.56"/>
    </reaction>
</comment>
<keyword evidence="3 7" id="KW-0547">Nucleotide-binding</keyword>
<dbReference type="EMBL" id="PGUY01000040">
    <property type="protein sequence ID" value="PLT29429.1"/>
    <property type="molecule type" value="Genomic_DNA"/>
</dbReference>
<evidence type="ECO:0000256" key="3">
    <source>
        <dbReference type="ARBA" id="ARBA00022741"/>
    </source>
</evidence>
<evidence type="ECO:0000259" key="9">
    <source>
        <dbReference type="Pfam" id="PF00294"/>
    </source>
</evidence>
<dbReference type="PROSITE" id="PS00583">
    <property type="entry name" value="PFKB_KINASES_1"/>
    <property type="match status" value="1"/>
</dbReference>